<feature type="domain" description="AB hydrolase-1" evidence="1">
    <location>
        <begin position="24"/>
        <end position="265"/>
    </location>
</feature>
<evidence type="ECO:0000313" key="2">
    <source>
        <dbReference type="EMBL" id="ADI21397.1"/>
    </source>
</evidence>
<dbReference type="PANTHER" id="PTHR43194">
    <property type="entry name" value="HYDROLASE ALPHA/BETA FOLD FAMILY"/>
    <property type="match status" value="1"/>
</dbReference>
<dbReference type="InterPro" id="IPR000073">
    <property type="entry name" value="AB_hydrolase_1"/>
</dbReference>
<dbReference type="Gene3D" id="3.40.50.1820">
    <property type="entry name" value="alpha/beta hydrolase"/>
    <property type="match status" value="1"/>
</dbReference>
<sequence length="286" mass="32178">MDKIYNITKSKKIAATEWGDVKNPMVIMLHGGGQTRHSWKGSASKIANLGFHVIAYDLRGHGESFWDENGDYTFNSHKDDLIEIIKQNNKKANLVGASLGGMVSLSLAGHEKDKNFCSSLTMVDIGIRPNDKGSERIINFMRSGINGFSSVEEAADAVSAYLPNRKRPEDVSGLEKNLRLGEDKRYYWHWDPLFLADKGGNIKEREEREERFRQLEFAAQNVTVPSLLVQGALSDILTDQEKERFMMTIPHSKFAKIDDATHMVVGDKNDIFAEAIVNFLLENVSK</sequence>
<dbReference type="AlphaFoldDB" id="E7C1S3"/>
<keyword evidence="2" id="KW-0808">Transferase</keyword>
<dbReference type="Pfam" id="PF00561">
    <property type="entry name" value="Abhydrolase_1"/>
    <property type="match status" value="1"/>
</dbReference>
<dbReference type="GO" id="GO:0016746">
    <property type="term" value="F:acyltransferase activity"/>
    <property type="evidence" value="ECO:0007669"/>
    <property type="project" value="UniProtKB-KW"/>
</dbReference>
<name>E7C1S3_9GAMM</name>
<dbReference type="EMBL" id="GU567953">
    <property type="protein sequence ID" value="ADI21397.1"/>
    <property type="molecule type" value="Genomic_DNA"/>
</dbReference>
<dbReference type="SUPFAM" id="SSF53474">
    <property type="entry name" value="alpha/beta-Hydrolases"/>
    <property type="match status" value="1"/>
</dbReference>
<dbReference type="InterPro" id="IPR050228">
    <property type="entry name" value="Carboxylesterase_BioH"/>
</dbReference>
<dbReference type="PANTHER" id="PTHR43194:SF2">
    <property type="entry name" value="PEROXISOMAL MEMBRANE PROTEIN LPX1"/>
    <property type="match status" value="1"/>
</dbReference>
<protein>
    <submittedName>
        <fullName evidence="2">Predicted hydrolases or acyltransferases (Alpha/beta hydrolase superfamily)</fullName>
    </submittedName>
</protein>
<keyword evidence="2" id="KW-0378">Hydrolase</keyword>
<dbReference type="InterPro" id="IPR029058">
    <property type="entry name" value="AB_hydrolase_fold"/>
</dbReference>
<accession>E7C1S3</accession>
<organism evidence="2">
    <name type="scientific">uncultured gamma proteobacterium HF0010_21A16</name>
    <dbReference type="NCBI Taxonomy" id="723563"/>
    <lineage>
        <taxon>Bacteria</taxon>
        <taxon>Pseudomonadati</taxon>
        <taxon>Pseudomonadota</taxon>
        <taxon>Gammaproteobacteria</taxon>
        <taxon>environmental samples</taxon>
    </lineage>
</organism>
<proteinExistence type="predicted"/>
<evidence type="ECO:0000259" key="1">
    <source>
        <dbReference type="Pfam" id="PF00561"/>
    </source>
</evidence>
<reference evidence="2" key="1">
    <citation type="submission" date="2010-01" db="EMBL/GenBank/DDBJ databases">
        <title>Genome fragments of uncultured bacteria from the North Pacific subtropical Gyre.</title>
        <authorList>
            <person name="Pham V.D."/>
            <person name="Delong E.F."/>
        </authorList>
    </citation>
    <scope>NUCLEOTIDE SEQUENCE</scope>
</reference>
<dbReference type="GO" id="GO:0016787">
    <property type="term" value="F:hydrolase activity"/>
    <property type="evidence" value="ECO:0007669"/>
    <property type="project" value="UniProtKB-KW"/>
</dbReference>
<keyword evidence="2" id="KW-0012">Acyltransferase</keyword>